<name>A0ABY5PHN6_9ACTN</name>
<dbReference type="Proteomes" id="UP001058860">
    <property type="component" value="Chromosome"/>
</dbReference>
<evidence type="ECO:0000313" key="3">
    <source>
        <dbReference type="Proteomes" id="UP001058860"/>
    </source>
</evidence>
<proteinExistence type="predicted"/>
<keyword evidence="3" id="KW-1185">Reference proteome</keyword>
<gene>
    <name evidence="2" type="ORF">LRS13_01300</name>
</gene>
<dbReference type="Pfam" id="PF10057">
    <property type="entry name" value="MpsC"/>
    <property type="match status" value="1"/>
</dbReference>
<dbReference type="EMBL" id="CP088295">
    <property type="protein sequence ID" value="UUY04194.1"/>
    <property type="molecule type" value="Genomic_DNA"/>
</dbReference>
<sequence>MEDLTPGGPTAAEISTSVVRVLARYTGRGPTKARTYRADDLVAVLLEENLTQSEQTLVEAGRGELARHARLALQDAARQDLVAVVERVTDRTVRAFLTATEVDPDVAVLVFHLEPTRA</sequence>
<evidence type="ECO:0000259" key="1">
    <source>
        <dbReference type="Pfam" id="PF10057"/>
    </source>
</evidence>
<organism evidence="2 3">
    <name type="scientific">Svornostia abyssi</name>
    <dbReference type="NCBI Taxonomy" id="2898438"/>
    <lineage>
        <taxon>Bacteria</taxon>
        <taxon>Bacillati</taxon>
        <taxon>Actinomycetota</taxon>
        <taxon>Thermoleophilia</taxon>
        <taxon>Solirubrobacterales</taxon>
        <taxon>Baekduiaceae</taxon>
        <taxon>Svornostia</taxon>
    </lineage>
</organism>
<accession>A0ABY5PHN6</accession>
<protein>
    <submittedName>
        <fullName evidence="2">DUF2294 domain-containing protein</fullName>
    </submittedName>
</protein>
<dbReference type="RefSeq" id="WP_353864686.1">
    <property type="nucleotide sequence ID" value="NZ_CP088295.1"/>
</dbReference>
<dbReference type="InterPro" id="IPR018745">
    <property type="entry name" value="MpsC"/>
</dbReference>
<feature type="domain" description="Na+-translocating membrane potential-generating system MpsC" evidence="1">
    <location>
        <begin position="11"/>
        <end position="114"/>
    </location>
</feature>
<reference evidence="3" key="1">
    <citation type="submission" date="2021-11" db="EMBL/GenBank/DDBJ databases">
        <title>Cultivation dependent microbiological survey of springs from the worlds oldest radium mine currently devoted to the extraction of radon-saturated water.</title>
        <authorList>
            <person name="Kapinusova G."/>
            <person name="Smrhova T."/>
            <person name="Strejcek M."/>
            <person name="Suman J."/>
            <person name="Jani K."/>
            <person name="Pajer P."/>
            <person name="Uhlik O."/>
        </authorList>
    </citation>
    <scope>NUCLEOTIDE SEQUENCE [LARGE SCALE GENOMIC DNA]</scope>
    <source>
        <strain evidence="3">J379</strain>
    </source>
</reference>
<evidence type="ECO:0000313" key="2">
    <source>
        <dbReference type="EMBL" id="UUY04194.1"/>
    </source>
</evidence>